<accession>A0AAE0WC92</accession>
<dbReference type="EMBL" id="JAEAOA010001913">
    <property type="protein sequence ID" value="KAK3610018.1"/>
    <property type="molecule type" value="Genomic_DNA"/>
</dbReference>
<name>A0AAE0WC92_9BIVA</name>
<reference evidence="1" key="1">
    <citation type="journal article" date="2021" name="Genome Biol. Evol.">
        <title>A High-Quality Reference Genome for a Parasitic Bivalve with Doubly Uniparental Inheritance (Bivalvia: Unionida).</title>
        <authorList>
            <person name="Smith C.H."/>
        </authorList>
    </citation>
    <scope>NUCLEOTIDE SEQUENCE</scope>
    <source>
        <strain evidence="1">CHS0354</strain>
    </source>
</reference>
<proteinExistence type="predicted"/>
<organism evidence="1 2">
    <name type="scientific">Potamilus streckersoni</name>
    <dbReference type="NCBI Taxonomy" id="2493646"/>
    <lineage>
        <taxon>Eukaryota</taxon>
        <taxon>Metazoa</taxon>
        <taxon>Spiralia</taxon>
        <taxon>Lophotrochozoa</taxon>
        <taxon>Mollusca</taxon>
        <taxon>Bivalvia</taxon>
        <taxon>Autobranchia</taxon>
        <taxon>Heteroconchia</taxon>
        <taxon>Palaeoheterodonta</taxon>
        <taxon>Unionida</taxon>
        <taxon>Unionoidea</taxon>
        <taxon>Unionidae</taxon>
        <taxon>Ambleminae</taxon>
        <taxon>Lampsilini</taxon>
        <taxon>Potamilus</taxon>
    </lineage>
</organism>
<protein>
    <submittedName>
        <fullName evidence="1">Uncharacterized protein</fullName>
    </submittedName>
</protein>
<reference evidence="1" key="3">
    <citation type="submission" date="2023-05" db="EMBL/GenBank/DDBJ databases">
        <authorList>
            <person name="Smith C.H."/>
        </authorList>
    </citation>
    <scope>NUCLEOTIDE SEQUENCE</scope>
    <source>
        <strain evidence="1">CHS0354</strain>
        <tissue evidence="1">Mantle</tissue>
    </source>
</reference>
<gene>
    <name evidence="1" type="ORF">CHS0354_032364</name>
</gene>
<dbReference type="PANTHER" id="PTHR35378:SF1">
    <property type="entry name" value="C2H2-TYPE DOMAIN-CONTAINING PROTEIN"/>
    <property type="match status" value="1"/>
</dbReference>
<dbReference type="PANTHER" id="PTHR35378">
    <property type="entry name" value="UNNAMED PRODUCT"/>
    <property type="match status" value="1"/>
</dbReference>
<reference evidence="1" key="2">
    <citation type="journal article" date="2021" name="Genome Biol. Evol.">
        <title>Developing a high-quality reference genome for a parasitic bivalve with doubly uniparental inheritance (Bivalvia: Unionida).</title>
        <authorList>
            <person name="Smith C.H."/>
        </authorList>
    </citation>
    <scope>NUCLEOTIDE SEQUENCE</scope>
    <source>
        <strain evidence="1">CHS0354</strain>
        <tissue evidence="1">Mantle</tissue>
    </source>
</reference>
<keyword evidence="2" id="KW-1185">Reference proteome</keyword>
<dbReference type="Proteomes" id="UP001195483">
    <property type="component" value="Unassembled WGS sequence"/>
</dbReference>
<evidence type="ECO:0000313" key="1">
    <source>
        <dbReference type="EMBL" id="KAK3610018.1"/>
    </source>
</evidence>
<dbReference type="AlphaFoldDB" id="A0AAE0WC92"/>
<evidence type="ECO:0000313" key="2">
    <source>
        <dbReference type="Proteomes" id="UP001195483"/>
    </source>
</evidence>
<sequence>MRLKPSEVYFSQDTIKNCFDNRGTIGSVLDKIYEGAMSIQKIPKISVCQKDGKWFTVDNRRLWIFQQLEKLGKCSEIDVQVTYSIPGNKLTTKNGGESVTVRGDPGSKYATGVYWRPSLGGKGRAGFVDWDYDFLDVDSDDFDDPDDDLYDYLW</sequence>
<comment type="caution">
    <text evidence="1">The sequence shown here is derived from an EMBL/GenBank/DDBJ whole genome shotgun (WGS) entry which is preliminary data.</text>
</comment>